<reference evidence="2" key="1">
    <citation type="submission" date="2014-09" db="EMBL/GenBank/DDBJ databases">
        <authorList>
            <person name="Magalhaes I.L.F."/>
            <person name="Oliveira U."/>
            <person name="Santos F.R."/>
            <person name="Vidigal T.H.D.A."/>
            <person name="Brescovit A.D."/>
            <person name="Santos A.J."/>
        </authorList>
    </citation>
    <scope>NUCLEOTIDE SEQUENCE</scope>
    <source>
        <tissue evidence="2">Shoot tissue taken approximately 20 cm above the soil surface</tissue>
    </source>
</reference>
<evidence type="ECO:0000313" key="2">
    <source>
        <dbReference type="EMBL" id="JAD51484.1"/>
    </source>
</evidence>
<reference evidence="2" key="2">
    <citation type="journal article" date="2015" name="Data Brief">
        <title>Shoot transcriptome of the giant reed, Arundo donax.</title>
        <authorList>
            <person name="Barrero R.A."/>
            <person name="Guerrero F.D."/>
            <person name="Moolhuijzen P."/>
            <person name="Goolsby J.A."/>
            <person name="Tidwell J."/>
            <person name="Bellgard S.E."/>
            <person name="Bellgard M.I."/>
        </authorList>
    </citation>
    <scope>NUCLEOTIDE SEQUENCE</scope>
    <source>
        <tissue evidence="2">Shoot tissue taken approximately 20 cm above the soil surface</tissue>
    </source>
</reference>
<organism evidence="2">
    <name type="scientific">Arundo donax</name>
    <name type="common">Giant reed</name>
    <name type="synonym">Donax arundinaceus</name>
    <dbReference type="NCBI Taxonomy" id="35708"/>
    <lineage>
        <taxon>Eukaryota</taxon>
        <taxon>Viridiplantae</taxon>
        <taxon>Streptophyta</taxon>
        <taxon>Embryophyta</taxon>
        <taxon>Tracheophyta</taxon>
        <taxon>Spermatophyta</taxon>
        <taxon>Magnoliopsida</taxon>
        <taxon>Liliopsida</taxon>
        <taxon>Poales</taxon>
        <taxon>Poaceae</taxon>
        <taxon>PACMAD clade</taxon>
        <taxon>Arundinoideae</taxon>
        <taxon>Arundineae</taxon>
        <taxon>Arundo</taxon>
    </lineage>
</organism>
<dbReference type="AlphaFoldDB" id="A0A0A9AIH0"/>
<proteinExistence type="predicted"/>
<keyword evidence="1" id="KW-0812">Transmembrane</keyword>
<protein>
    <submittedName>
        <fullName evidence="2">Uncharacterized protein</fullName>
    </submittedName>
</protein>
<evidence type="ECO:0000256" key="1">
    <source>
        <dbReference type="SAM" id="Phobius"/>
    </source>
</evidence>
<keyword evidence="1" id="KW-0472">Membrane</keyword>
<feature type="transmembrane region" description="Helical" evidence="1">
    <location>
        <begin position="12"/>
        <end position="31"/>
    </location>
</feature>
<name>A0A0A9AIH0_ARUDO</name>
<keyword evidence="1" id="KW-1133">Transmembrane helix</keyword>
<dbReference type="EMBL" id="GBRH01246411">
    <property type="protein sequence ID" value="JAD51484.1"/>
    <property type="molecule type" value="Transcribed_RNA"/>
</dbReference>
<sequence>MHTKPKQRLYSPCGFAVVLPVITLLIMFQHVKPPIFHSNKPSYILSHNSEPFELL</sequence>
<accession>A0A0A9AIH0</accession>